<comment type="caution">
    <text evidence="1">The sequence shown here is derived from an EMBL/GenBank/DDBJ whole genome shotgun (WGS) entry which is preliminary data.</text>
</comment>
<keyword evidence="2" id="KW-1185">Reference proteome</keyword>
<protein>
    <submittedName>
        <fullName evidence="1">Uncharacterized protein</fullName>
    </submittedName>
</protein>
<evidence type="ECO:0000313" key="1">
    <source>
        <dbReference type="EMBL" id="RIB30866.1"/>
    </source>
</evidence>
<reference evidence="1 2" key="1">
    <citation type="submission" date="2018-06" db="EMBL/GenBank/DDBJ databases">
        <title>Comparative genomics reveals the genomic features of Rhizophagus irregularis, R. cerebriforme, R. diaphanum and Gigaspora rosea, and their symbiotic lifestyle signature.</title>
        <authorList>
            <person name="Morin E."/>
            <person name="San Clemente H."/>
            <person name="Chen E.C.H."/>
            <person name="De La Providencia I."/>
            <person name="Hainaut M."/>
            <person name="Kuo A."/>
            <person name="Kohler A."/>
            <person name="Murat C."/>
            <person name="Tang N."/>
            <person name="Roy S."/>
            <person name="Loubradou J."/>
            <person name="Henrissat B."/>
            <person name="Grigoriev I.V."/>
            <person name="Corradi N."/>
            <person name="Roux C."/>
            <person name="Martin F.M."/>
        </authorList>
    </citation>
    <scope>NUCLEOTIDE SEQUENCE [LARGE SCALE GENOMIC DNA]</scope>
    <source>
        <strain evidence="1 2">DAOM 194757</strain>
    </source>
</reference>
<evidence type="ECO:0000313" key="2">
    <source>
        <dbReference type="Proteomes" id="UP000266673"/>
    </source>
</evidence>
<accession>A0A397WE66</accession>
<dbReference type="OrthoDB" id="2484139at2759"/>
<name>A0A397WE66_9GLOM</name>
<sequence length="288" mass="33586">MSVDENNTAKKKVIERISDIFKNIPEQPINKISEAYIKLLIKDKQLWLSVNEKGELAPSGMPTTLFRISDESFPNQIAYRISICNFDFTVKFEWVAKNKYEEFYPVDLNTGQNLYYALEESTLLPYLKKQPTNERALLFNFSKDNSTNQSMEIKNSGNTLRSFLMELGEQNTHTSLTIMNALNYIIRACNVKKVFKSFLYTCLQLQANLDSEIEWEITKNNLFNIKNAIIRLDKSERSKLRSYFPFYEHASDMQVIIKNSQLDDLKIEIRINLNNNGSMSYGHGFRIY</sequence>
<gene>
    <name evidence="1" type="ORF">C2G38_2136144</name>
</gene>
<dbReference type="EMBL" id="QKWP01000003">
    <property type="protein sequence ID" value="RIB30866.1"/>
    <property type="molecule type" value="Genomic_DNA"/>
</dbReference>
<dbReference type="AlphaFoldDB" id="A0A397WE66"/>
<proteinExistence type="predicted"/>
<dbReference type="Proteomes" id="UP000266673">
    <property type="component" value="Unassembled WGS sequence"/>
</dbReference>
<organism evidence="1 2">
    <name type="scientific">Gigaspora rosea</name>
    <dbReference type="NCBI Taxonomy" id="44941"/>
    <lineage>
        <taxon>Eukaryota</taxon>
        <taxon>Fungi</taxon>
        <taxon>Fungi incertae sedis</taxon>
        <taxon>Mucoromycota</taxon>
        <taxon>Glomeromycotina</taxon>
        <taxon>Glomeromycetes</taxon>
        <taxon>Diversisporales</taxon>
        <taxon>Gigasporaceae</taxon>
        <taxon>Gigaspora</taxon>
    </lineage>
</organism>